<reference evidence="1" key="1">
    <citation type="journal article" date="2020" name="Stud. Mycol.">
        <title>101 Dothideomycetes genomes: a test case for predicting lifestyles and emergence of pathogens.</title>
        <authorList>
            <person name="Haridas S."/>
            <person name="Albert R."/>
            <person name="Binder M."/>
            <person name="Bloem J."/>
            <person name="Labutti K."/>
            <person name="Salamov A."/>
            <person name="Andreopoulos B."/>
            <person name="Baker S."/>
            <person name="Barry K."/>
            <person name="Bills G."/>
            <person name="Bluhm B."/>
            <person name="Cannon C."/>
            <person name="Castanera R."/>
            <person name="Culley D."/>
            <person name="Daum C."/>
            <person name="Ezra D."/>
            <person name="Gonzalez J."/>
            <person name="Henrissat B."/>
            <person name="Kuo A."/>
            <person name="Liang C."/>
            <person name="Lipzen A."/>
            <person name="Lutzoni F."/>
            <person name="Magnuson J."/>
            <person name="Mondo S."/>
            <person name="Nolan M."/>
            <person name="Ohm R."/>
            <person name="Pangilinan J."/>
            <person name="Park H.-J."/>
            <person name="Ramirez L."/>
            <person name="Alfaro M."/>
            <person name="Sun H."/>
            <person name="Tritt A."/>
            <person name="Yoshinaga Y."/>
            <person name="Zwiers L.-H."/>
            <person name="Turgeon B."/>
            <person name="Goodwin S."/>
            <person name="Spatafora J."/>
            <person name="Crous P."/>
            <person name="Grigoriev I."/>
        </authorList>
    </citation>
    <scope>NUCLEOTIDE SEQUENCE</scope>
    <source>
        <strain evidence="1">CBS 627.86</strain>
    </source>
</reference>
<name>A0A6A5ZW67_9PLEO</name>
<accession>A0A6A5ZW67</accession>
<keyword evidence="2" id="KW-1185">Reference proteome</keyword>
<dbReference type="AlphaFoldDB" id="A0A6A5ZW67"/>
<organism evidence="1 2">
    <name type="scientific">Lophiotrema nucula</name>
    <dbReference type="NCBI Taxonomy" id="690887"/>
    <lineage>
        <taxon>Eukaryota</taxon>
        <taxon>Fungi</taxon>
        <taxon>Dikarya</taxon>
        <taxon>Ascomycota</taxon>
        <taxon>Pezizomycotina</taxon>
        <taxon>Dothideomycetes</taxon>
        <taxon>Pleosporomycetidae</taxon>
        <taxon>Pleosporales</taxon>
        <taxon>Lophiotremataceae</taxon>
        <taxon>Lophiotrema</taxon>
    </lineage>
</organism>
<dbReference type="Proteomes" id="UP000799770">
    <property type="component" value="Unassembled WGS sequence"/>
</dbReference>
<dbReference type="OrthoDB" id="2748312at2759"/>
<dbReference type="EMBL" id="ML977310">
    <property type="protein sequence ID" value="KAF2122511.1"/>
    <property type="molecule type" value="Genomic_DNA"/>
</dbReference>
<sequence>MKLTPSHLVLASTSGTTSASAIPTQADSLENRSLKARIGSGTLEDPTWIDIDCTGGVAVCNADCLAILCFGAPNPVQLDSGHSADKRKESRFSSGLLRTQEETRQGKGIYIPQHVLESTGYSLEETVMANAVEGGWGEIIVPVNGDENRLIGARTRAAWVQAHIGFDISHTLLTHVSIRPDHKVCTKKNKADTDPIRLAFVRTAENNANGQPYFHMMDVDAGDRWHRFPWGSLATTMLWAPLSV</sequence>
<evidence type="ECO:0000313" key="2">
    <source>
        <dbReference type="Proteomes" id="UP000799770"/>
    </source>
</evidence>
<gene>
    <name evidence="1" type="ORF">BDV96DRAFT_639093</name>
</gene>
<proteinExistence type="predicted"/>
<evidence type="ECO:0000313" key="1">
    <source>
        <dbReference type="EMBL" id="KAF2122511.1"/>
    </source>
</evidence>
<protein>
    <submittedName>
        <fullName evidence="1">Uncharacterized protein</fullName>
    </submittedName>
</protein>